<gene>
    <name evidence="1" type="ORF">OXU80_12680</name>
</gene>
<evidence type="ECO:0000313" key="1">
    <source>
        <dbReference type="EMBL" id="WAJ31002.1"/>
    </source>
</evidence>
<protein>
    <submittedName>
        <fullName evidence="1">VOC family protein</fullName>
    </submittedName>
</protein>
<reference evidence="1" key="1">
    <citation type="submission" date="2022-11" db="EMBL/GenBank/DDBJ databases">
        <title>beta-Carotene-producing bacterium, Jeongeuplla avenae sp. nov., alleviates the salt stress of Arabidopsis seedlings.</title>
        <authorList>
            <person name="Jiang L."/>
            <person name="Lee J."/>
        </authorList>
    </citation>
    <scope>NUCLEOTIDE SEQUENCE</scope>
    <source>
        <strain evidence="1">DY_R2A_6</strain>
    </source>
</reference>
<keyword evidence="2" id="KW-1185">Reference proteome</keyword>
<dbReference type="Proteomes" id="UP001163223">
    <property type="component" value="Chromosome"/>
</dbReference>
<proteinExistence type="predicted"/>
<accession>A0ACD4NWJ1</accession>
<organism evidence="1 2">
    <name type="scientific">Antarcticirhabdus aurantiaca</name>
    <dbReference type="NCBI Taxonomy" id="2606717"/>
    <lineage>
        <taxon>Bacteria</taxon>
        <taxon>Pseudomonadati</taxon>
        <taxon>Pseudomonadota</taxon>
        <taxon>Alphaproteobacteria</taxon>
        <taxon>Hyphomicrobiales</taxon>
        <taxon>Aurantimonadaceae</taxon>
        <taxon>Antarcticirhabdus</taxon>
    </lineage>
</organism>
<sequence>MLALRHGPGIELFQFTAPDQKEPIRPADYGLQHFAVYVDDIRAAVAKFEAAGGAMLTDPQPFMFGTEEGDGNLFCYGRAPWGSTIELVTYPSPMPYEPTTPLRRWRP</sequence>
<name>A0ACD4NWJ1_9HYPH</name>
<dbReference type="EMBL" id="CP113520">
    <property type="protein sequence ID" value="WAJ31002.1"/>
    <property type="molecule type" value="Genomic_DNA"/>
</dbReference>
<evidence type="ECO:0000313" key="2">
    <source>
        <dbReference type="Proteomes" id="UP001163223"/>
    </source>
</evidence>